<accession>G1TBT9</accession>
<dbReference type="GO" id="GO:0050727">
    <property type="term" value="P:regulation of inflammatory response"/>
    <property type="evidence" value="ECO:0007669"/>
    <property type="project" value="TreeGrafter"/>
</dbReference>
<name>G1TBT9_RABIT</name>
<keyword evidence="2" id="KW-0433">Leucine-rich repeat</keyword>
<reference evidence="7" key="2">
    <citation type="submission" date="2025-08" db="UniProtKB">
        <authorList>
            <consortium name="Ensembl"/>
        </authorList>
    </citation>
    <scope>IDENTIFICATION</scope>
    <source>
        <strain evidence="7">Thorbecke</strain>
    </source>
</reference>
<dbReference type="InterPro" id="IPR041075">
    <property type="entry name" value="NOD1/2_WH"/>
</dbReference>
<dbReference type="Ensembl" id="ENSOCUT00000016525.4">
    <property type="protein sequence ID" value="ENSOCUP00000014204.3"/>
    <property type="gene ID" value="ENSOCUG00000016525.4"/>
</dbReference>
<dbReference type="STRING" id="9986.ENSOCUP00000014204"/>
<keyword evidence="5" id="KW-0067">ATP-binding</keyword>
<dbReference type="GO" id="GO:0005524">
    <property type="term" value="F:ATP binding"/>
    <property type="evidence" value="ECO:0007669"/>
    <property type="project" value="UniProtKB-KW"/>
</dbReference>
<evidence type="ECO:0000256" key="1">
    <source>
        <dbReference type="ARBA" id="ARBA00008665"/>
    </source>
</evidence>
<dbReference type="InParanoid" id="G1TBT9"/>
<dbReference type="SUPFAM" id="SSF52047">
    <property type="entry name" value="RNI-like"/>
    <property type="match status" value="1"/>
</dbReference>
<dbReference type="Proteomes" id="UP000001811">
    <property type="component" value="Unplaced"/>
</dbReference>
<keyword evidence="4" id="KW-0547">Nucleotide-binding</keyword>
<dbReference type="SMART" id="SM00368">
    <property type="entry name" value="LRR_RI"/>
    <property type="match status" value="9"/>
</dbReference>
<dbReference type="PANTHER" id="PTHR45690:SF6">
    <property type="entry name" value="NACHT, LRR AND PYD DOMAINS-CONTAINING PROTEIN 4"/>
    <property type="match status" value="1"/>
</dbReference>
<keyword evidence="3" id="KW-0677">Repeat</keyword>
<dbReference type="AlphaFoldDB" id="G1TBT9"/>
<dbReference type="eggNOG" id="KOG4308">
    <property type="taxonomic scope" value="Eukaryota"/>
</dbReference>
<proteinExistence type="inferred from homology"/>
<dbReference type="GO" id="GO:0005737">
    <property type="term" value="C:cytoplasm"/>
    <property type="evidence" value="ECO:0007669"/>
    <property type="project" value="TreeGrafter"/>
</dbReference>
<dbReference type="Pfam" id="PF13516">
    <property type="entry name" value="LRR_6"/>
    <property type="match status" value="2"/>
</dbReference>
<sequence length="828" mass="93099">MYQDHVRSTFPHVWSRDSLFRSHEFEWKLTQEERETLKFVLAPTDTGRQFHTVVLQGSRGIGKTALLRKLMLAWSDGSIYQDRFSYVFYLCCREVRQLASTSLASLISRDWPHHSTPLADVVSQPERLLFLVDNVEEMSGDMAGPPSDLCSHWLEPRPGKVLLRSLLAKSLLPAAFLLLAVTPQCRGELLSGLQDPSVKTVLGFSRNSKKLYFGSLFSNKRRALEAFQLVNRNDRLFSMCQNPILCWLVGTSMKQDMDRGRDVALTCQSVTSTFISFIFNAFTPNGAAYPTQQSQEQLKNLCSLAAEGTWTHIQFFNQEVLGRNGIGDTAIPTLLDTKVLRCRAPENLYGFPHKALLQFCTALFYLLQHPSAHPNPAVQCTRTLLLTVLNRNRSSILLGLFLFGLLNERERQKLDAFFGSNLSRQRKEELEQLLQNISGCADFHPQVDFLVLFYCLSEIQDDVFAGQVMACFQELNLTFLSSSDLGMAASYLKHCYNLRKLCFSIQALFRGEDPRTYRTRQNFLYWSQICSVLASSEHLQELQVVDSSFTEPTLVIFCHQLRQPGCRLQKLMMNKVTMTCEKLAFFEVFTHNPGLKYLRLNRMALSWDDMKLLREALNHPMCGVEGLLLTSCHLSEAAWELLAQVLISNCRLLYLDVSINILGDAGLKQFCDALRHPSCRLRSLRVFECLITAAGCGDLAQALVSSQDLRCLQIGSNAIGDAGVKLLCEALVQPSCHLETLGLQICGLSSACCEDLAYALTGSRTLQDLDLSCNALDHNGLAVLLAAVSHPGCALKVLRLKHMELGEETQALLTAVQERNPYLRVISQ</sequence>
<dbReference type="FunCoup" id="G1TBT9">
    <property type="interactions" value="54"/>
</dbReference>
<evidence type="ECO:0000256" key="2">
    <source>
        <dbReference type="ARBA" id="ARBA00022614"/>
    </source>
</evidence>
<dbReference type="Pfam" id="PF05729">
    <property type="entry name" value="NACHT"/>
    <property type="match status" value="1"/>
</dbReference>
<evidence type="ECO:0000313" key="8">
    <source>
        <dbReference type="Proteomes" id="UP000001811"/>
    </source>
</evidence>
<evidence type="ECO:0000259" key="6">
    <source>
        <dbReference type="PROSITE" id="PS50837"/>
    </source>
</evidence>
<dbReference type="Pfam" id="PF17779">
    <property type="entry name" value="WHD_NOD2"/>
    <property type="match status" value="1"/>
</dbReference>
<keyword evidence="8" id="KW-1185">Reference proteome</keyword>
<dbReference type="HOGENOM" id="CLU_002274_2_1_1"/>
<evidence type="ECO:0000256" key="5">
    <source>
        <dbReference type="ARBA" id="ARBA00022840"/>
    </source>
</evidence>
<dbReference type="Pfam" id="PF02758">
    <property type="entry name" value="PYRIN"/>
    <property type="match status" value="1"/>
</dbReference>
<reference evidence="7 8" key="1">
    <citation type="journal article" date="2011" name="Nature">
        <title>A high-resolution map of human evolutionary constraint using 29 mammals.</title>
        <authorList>
            <person name="Lindblad-Toh K."/>
            <person name="Garber M."/>
            <person name="Zuk O."/>
            <person name="Lin M.F."/>
            <person name="Parker B.J."/>
            <person name="Washietl S."/>
            <person name="Kheradpour P."/>
            <person name="Ernst J."/>
            <person name="Jordan G."/>
            <person name="Mauceli E."/>
            <person name="Ward L.D."/>
            <person name="Lowe C.B."/>
            <person name="Holloway A.K."/>
            <person name="Clamp M."/>
            <person name="Gnerre S."/>
            <person name="Alfoldi J."/>
            <person name="Beal K."/>
            <person name="Chang J."/>
            <person name="Clawson H."/>
            <person name="Cuff J."/>
            <person name="Di Palma F."/>
            <person name="Fitzgerald S."/>
            <person name="Flicek P."/>
            <person name="Guttman M."/>
            <person name="Hubisz M.J."/>
            <person name="Jaffe D.B."/>
            <person name="Jungreis I."/>
            <person name="Kent W.J."/>
            <person name="Kostka D."/>
            <person name="Lara M."/>
            <person name="Martins A.L."/>
            <person name="Massingham T."/>
            <person name="Moltke I."/>
            <person name="Raney B.J."/>
            <person name="Rasmussen M.D."/>
            <person name="Robinson J."/>
            <person name="Stark A."/>
            <person name="Vilella A.J."/>
            <person name="Wen J."/>
            <person name="Xie X."/>
            <person name="Zody M.C."/>
            <person name="Baldwin J."/>
            <person name="Bloom T."/>
            <person name="Chin C.W."/>
            <person name="Heiman D."/>
            <person name="Nicol R."/>
            <person name="Nusbaum C."/>
            <person name="Young S."/>
            <person name="Wilkinson J."/>
            <person name="Worley K.C."/>
            <person name="Kovar C.L."/>
            <person name="Muzny D.M."/>
            <person name="Gibbs R.A."/>
            <person name="Cree A."/>
            <person name="Dihn H.H."/>
            <person name="Fowler G."/>
            <person name="Jhangiani S."/>
            <person name="Joshi V."/>
            <person name="Lee S."/>
            <person name="Lewis L.R."/>
            <person name="Nazareth L.V."/>
            <person name="Okwuonu G."/>
            <person name="Santibanez J."/>
            <person name="Warren W.C."/>
            <person name="Mardis E.R."/>
            <person name="Weinstock G.M."/>
            <person name="Wilson R.K."/>
            <person name="Delehaunty K."/>
            <person name="Dooling D."/>
            <person name="Fronik C."/>
            <person name="Fulton L."/>
            <person name="Fulton B."/>
            <person name="Graves T."/>
            <person name="Minx P."/>
            <person name="Sodergren E."/>
            <person name="Birney E."/>
            <person name="Margulies E.H."/>
            <person name="Herrero J."/>
            <person name="Green E.D."/>
            <person name="Haussler D."/>
            <person name="Siepel A."/>
            <person name="Goldman N."/>
            <person name="Pollard K.S."/>
            <person name="Pedersen J.S."/>
            <person name="Lander E.S."/>
            <person name="Kellis M."/>
        </authorList>
    </citation>
    <scope>NUCLEOTIDE SEQUENCE [LARGE SCALE GENOMIC DNA]</scope>
    <source>
        <strain evidence="8">Thorbecke</strain>
    </source>
</reference>
<dbReference type="InterPro" id="IPR050637">
    <property type="entry name" value="NLRP_innate_immun_reg"/>
</dbReference>
<protein>
    <recommendedName>
        <fullName evidence="6">NACHT domain-containing protein</fullName>
    </recommendedName>
</protein>
<dbReference type="Bgee" id="ENSOCUG00000016525">
    <property type="expression patterns" value="Expressed in ovary and 1 other cell type or tissue"/>
</dbReference>
<dbReference type="PROSITE" id="PS50837">
    <property type="entry name" value="NACHT"/>
    <property type="match status" value="1"/>
</dbReference>
<dbReference type="InterPro" id="IPR032675">
    <property type="entry name" value="LRR_dom_sf"/>
</dbReference>
<dbReference type="InterPro" id="IPR001611">
    <property type="entry name" value="Leu-rich_rpt"/>
</dbReference>
<dbReference type="InterPro" id="IPR007111">
    <property type="entry name" value="NACHT_NTPase"/>
</dbReference>
<dbReference type="Gene3D" id="3.80.10.10">
    <property type="entry name" value="Ribonuclease Inhibitor"/>
    <property type="match status" value="1"/>
</dbReference>
<dbReference type="PANTHER" id="PTHR45690">
    <property type="entry name" value="NACHT, LRR AND PYD DOMAINS-CONTAINING PROTEIN 12"/>
    <property type="match status" value="1"/>
</dbReference>
<feature type="domain" description="NACHT" evidence="6">
    <location>
        <begin position="51"/>
        <end position="183"/>
    </location>
</feature>
<comment type="similarity">
    <text evidence="1">Belongs to the NLRP family.</text>
</comment>
<dbReference type="InterPro" id="IPR027417">
    <property type="entry name" value="P-loop_NTPase"/>
</dbReference>
<dbReference type="PaxDb" id="9986-ENSOCUP00000014204"/>
<organism evidence="7 8">
    <name type="scientific">Oryctolagus cuniculus</name>
    <name type="common">Rabbit</name>
    <dbReference type="NCBI Taxonomy" id="9986"/>
    <lineage>
        <taxon>Eukaryota</taxon>
        <taxon>Metazoa</taxon>
        <taxon>Chordata</taxon>
        <taxon>Craniata</taxon>
        <taxon>Vertebrata</taxon>
        <taxon>Euteleostomi</taxon>
        <taxon>Mammalia</taxon>
        <taxon>Eutheria</taxon>
        <taxon>Euarchontoglires</taxon>
        <taxon>Glires</taxon>
        <taxon>Lagomorpha</taxon>
        <taxon>Leporidae</taxon>
        <taxon>Oryctolagus</taxon>
    </lineage>
</organism>
<evidence type="ECO:0000256" key="3">
    <source>
        <dbReference type="ARBA" id="ARBA00022737"/>
    </source>
</evidence>
<dbReference type="InterPro" id="IPR041267">
    <property type="entry name" value="NLRP_HD2"/>
</dbReference>
<evidence type="ECO:0000256" key="4">
    <source>
        <dbReference type="ARBA" id="ARBA00022741"/>
    </source>
</evidence>
<reference evidence="7" key="3">
    <citation type="submission" date="2025-09" db="UniProtKB">
        <authorList>
            <consortium name="Ensembl"/>
        </authorList>
    </citation>
    <scope>IDENTIFICATION</scope>
    <source>
        <strain evidence="7">Thorbecke</strain>
    </source>
</reference>
<dbReference type="Gene3D" id="3.40.50.300">
    <property type="entry name" value="P-loop containing nucleotide triphosphate hydrolases"/>
    <property type="match status" value="1"/>
</dbReference>
<evidence type="ECO:0000313" key="7">
    <source>
        <dbReference type="Ensembl" id="ENSOCUP00000014204.3"/>
    </source>
</evidence>
<dbReference type="GeneTree" id="ENSGT00940000162284"/>
<dbReference type="Pfam" id="PF17776">
    <property type="entry name" value="NLRC4_HD2"/>
    <property type="match status" value="1"/>
</dbReference>
<dbReference type="InterPro" id="IPR004020">
    <property type="entry name" value="DAPIN"/>
</dbReference>